<keyword evidence="3" id="KW-1185">Reference proteome</keyword>
<dbReference type="AlphaFoldDB" id="A0A8J6Z858"/>
<dbReference type="Proteomes" id="UP000609121">
    <property type="component" value="Unassembled WGS sequence"/>
</dbReference>
<dbReference type="GO" id="GO:0047661">
    <property type="term" value="F:amino-acid racemase activity"/>
    <property type="evidence" value="ECO:0007669"/>
    <property type="project" value="InterPro"/>
</dbReference>
<proteinExistence type="inferred from homology"/>
<evidence type="ECO:0000313" key="2">
    <source>
        <dbReference type="EMBL" id="MBE3637586.1"/>
    </source>
</evidence>
<dbReference type="RefSeq" id="WP_193180387.1">
    <property type="nucleotide sequence ID" value="NZ_JACVXA010000010.1"/>
</dbReference>
<evidence type="ECO:0000256" key="1">
    <source>
        <dbReference type="ARBA" id="ARBA00038414"/>
    </source>
</evidence>
<protein>
    <submittedName>
        <fullName evidence="2">Hydantoin racemase</fullName>
    </submittedName>
</protein>
<comment type="similarity">
    <text evidence="1">Belongs to the HyuE racemase family.</text>
</comment>
<dbReference type="InterPro" id="IPR053714">
    <property type="entry name" value="Iso_Racemase_Enz_sf"/>
</dbReference>
<gene>
    <name evidence="2" type="ORF">ICN82_05125</name>
</gene>
<evidence type="ECO:0000313" key="3">
    <source>
        <dbReference type="Proteomes" id="UP000609121"/>
    </source>
</evidence>
<reference evidence="2" key="1">
    <citation type="submission" date="2020-09" db="EMBL/GenBank/DDBJ databases">
        <title>A novel bacterium of genus Mangrovicoccus, isolated from South China Sea.</title>
        <authorList>
            <person name="Huang H."/>
            <person name="Mo K."/>
            <person name="Hu Y."/>
        </authorList>
    </citation>
    <scope>NUCLEOTIDE SEQUENCE</scope>
    <source>
        <strain evidence="2">HB182678</strain>
    </source>
</reference>
<accession>A0A8J6Z858</accession>
<dbReference type="Pfam" id="PF01177">
    <property type="entry name" value="Asp_Glu_race"/>
    <property type="match status" value="1"/>
</dbReference>
<name>A0A8J6Z858_9RHOB</name>
<comment type="caution">
    <text evidence="2">The sequence shown here is derived from an EMBL/GenBank/DDBJ whole genome shotgun (WGS) entry which is preliminary data.</text>
</comment>
<organism evidence="2 3">
    <name type="scientific">Mangrovicoccus algicola</name>
    <dbReference type="NCBI Taxonomy" id="2771008"/>
    <lineage>
        <taxon>Bacteria</taxon>
        <taxon>Pseudomonadati</taxon>
        <taxon>Pseudomonadota</taxon>
        <taxon>Alphaproteobacteria</taxon>
        <taxon>Rhodobacterales</taxon>
        <taxon>Paracoccaceae</taxon>
        <taxon>Mangrovicoccus</taxon>
    </lineage>
</organism>
<dbReference type="Gene3D" id="3.40.50.12500">
    <property type="match status" value="1"/>
</dbReference>
<dbReference type="InterPro" id="IPR015942">
    <property type="entry name" value="Asp/Glu/hydantoin_racemase"/>
</dbReference>
<sequence length="244" mass="23847">MSLRLLAINPNTSATVTETVLAAARAAAPPGVTIEGVTGRFGARIVTTEAEHVIAAHSALDLAAHHAAGYDGVLLAISFDSGLAALRASLPVPVAGLTGSACAAALAGGAKRPGAVILGETTRAMYHALFAGYGAALAAVEVVELDSVDAYMDPAARSDAVAAAVTRLAEAGADAAVLCGAAVMGMAARLAPAAAIPLHDGTAAVTACLQDIAAGTPPAPRQAGLGEITGLPAPLAALIRGRPD</sequence>
<dbReference type="EMBL" id="JACVXA010000010">
    <property type="protein sequence ID" value="MBE3637586.1"/>
    <property type="molecule type" value="Genomic_DNA"/>
</dbReference>